<evidence type="ECO:0000313" key="2">
    <source>
        <dbReference type="EMBL" id="PTB54312.1"/>
    </source>
</evidence>
<dbReference type="GeneID" id="36626039"/>
<evidence type="ECO:0000256" key="1">
    <source>
        <dbReference type="SAM" id="MobiDB-lite"/>
    </source>
</evidence>
<dbReference type="RefSeq" id="XP_024773989.1">
    <property type="nucleotide sequence ID" value="XM_024917470.1"/>
</dbReference>
<organism evidence="2 3">
    <name type="scientific">Trichoderma harzianum CBS 226.95</name>
    <dbReference type="NCBI Taxonomy" id="983964"/>
    <lineage>
        <taxon>Eukaryota</taxon>
        <taxon>Fungi</taxon>
        <taxon>Dikarya</taxon>
        <taxon>Ascomycota</taxon>
        <taxon>Pezizomycotina</taxon>
        <taxon>Sordariomycetes</taxon>
        <taxon>Hypocreomycetidae</taxon>
        <taxon>Hypocreales</taxon>
        <taxon>Hypocreaceae</taxon>
        <taxon>Trichoderma</taxon>
    </lineage>
</organism>
<reference evidence="2 3" key="1">
    <citation type="submission" date="2016-07" db="EMBL/GenBank/DDBJ databases">
        <title>Multiple horizontal gene transfer events from other fungi enriched the ability of initially mycotrophic Trichoderma (Ascomycota) to feed on dead plant biomass.</title>
        <authorList>
            <consortium name="DOE Joint Genome Institute"/>
            <person name="Aerts A."/>
            <person name="Atanasova L."/>
            <person name="Chenthamara K."/>
            <person name="Zhang J."/>
            <person name="Grujic M."/>
            <person name="Henrissat B."/>
            <person name="Kuo A."/>
            <person name="Salamov A."/>
            <person name="Lipzen A."/>
            <person name="Labutti K."/>
            <person name="Barry K."/>
            <person name="Miao Y."/>
            <person name="Rahimi M.J."/>
            <person name="Shen Q."/>
            <person name="Grigoriev I.V."/>
            <person name="Kubicek C.P."/>
            <person name="Druzhinina I.S."/>
        </authorList>
    </citation>
    <scope>NUCLEOTIDE SEQUENCE [LARGE SCALE GENOMIC DNA]</scope>
    <source>
        <strain evidence="2 3">CBS 226.95</strain>
    </source>
</reference>
<dbReference type="AlphaFoldDB" id="A0A2T4AB82"/>
<evidence type="ECO:0000313" key="3">
    <source>
        <dbReference type="Proteomes" id="UP000241690"/>
    </source>
</evidence>
<dbReference type="EMBL" id="KZ679681">
    <property type="protein sequence ID" value="PTB54312.1"/>
    <property type="molecule type" value="Genomic_DNA"/>
</dbReference>
<dbReference type="Proteomes" id="UP000241690">
    <property type="component" value="Unassembled WGS sequence"/>
</dbReference>
<feature type="compositionally biased region" description="Basic and acidic residues" evidence="1">
    <location>
        <begin position="84"/>
        <end position="100"/>
    </location>
</feature>
<name>A0A2T4AB82_TRIHA</name>
<gene>
    <name evidence="2" type="ORF">M431DRAFT_496252</name>
</gene>
<keyword evidence="3" id="KW-1185">Reference proteome</keyword>
<proteinExistence type="predicted"/>
<feature type="region of interest" description="Disordered" evidence="1">
    <location>
        <begin position="14"/>
        <end position="124"/>
    </location>
</feature>
<protein>
    <submittedName>
        <fullName evidence="2">Uncharacterized protein</fullName>
    </submittedName>
</protein>
<accession>A0A2T4AB82</accession>
<feature type="compositionally biased region" description="Basic and acidic residues" evidence="1">
    <location>
        <begin position="22"/>
        <end position="60"/>
    </location>
</feature>
<sequence>MDIVFLLVRLRKQVQDTRSTARHQDAELAQHGRRAFREGAGKFRASEAQRVQEDGKKDADEGFPNGEEEREIARGGNAGGRDGMGGRKRERGRMQLRDKSGVSVGRRREKLPEKELRCRNRINK</sequence>